<dbReference type="CDD" id="cd17321">
    <property type="entry name" value="MFS_MMR_MDR_like"/>
    <property type="match status" value="1"/>
</dbReference>
<feature type="transmembrane region" description="Helical" evidence="7">
    <location>
        <begin position="120"/>
        <end position="145"/>
    </location>
</feature>
<evidence type="ECO:0000256" key="2">
    <source>
        <dbReference type="ARBA" id="ARBA00022448"/>
    </source>
</evidence>
<evidence type="ECO:0000256" key="1">
    <source>
        <dbReference type="ARBA" id="ARBA00004651"/>
    </source>
</evidence>
<evidence type="ECO:0000313" key="9">
    <source>
        <dbReference type="EMBL" id="RAY12308.1"/>
    </source>
</evidence>
<feature type="domain" description="Major facilitator superfamily (MFS) profile" evidence="8">
    <location>
        <begin position="29"/>
        <end position="483"/>
    </location>
</feature>
<feature type="transmembrane region" description="Helical" evidence="7">
    <location>
        <begin position="157"/>
        <end position="176"/>
    </location>
</feature>
<dbReference type="EMBL" id="QLYX01000014">
    <property type="protein sequence ID" value="RAY12308.1"/>
    <property type="molecule type" value="Genomic_DNA"/>
</dbReference>
<feature type="transmembrane region" description="Helical" evidence="7">
    <location>
        <begin position="322"/>
        <end position="339"/>
    </location>
</feature>
<protein>
    <submittedName>
        <fullName evidence="9">MFS transporter</fullName>
    </submittedName>
</protein>
<dbReference type="InterPro" id="IPR004638">
    <property type="entry name" value="EmrB-like"/>
</dbReference>
<dbReference type="SUPFAM" id="SSF103473">
    <property type="entry name" value="MFS general substrate transporter"/>
    <property type="match status" value="1"/>
</dbReference>
<accession>A0A365GZW3</accession>
<keyword evidence="10" id="KW-1185">Reference proteome</keyword>
<evidence type="ECO:0000259" key="8">
    <source>
        <dbReference type="PROSITE" id="PS50850"/>
    </source>
</evidence>
<feature type="transmembrane region" description="Helical" evidence="7">
    <location>
        <begin position="459"/>
        <end position="479"/>
    </location>
</feature>
<dbReference type="GO" id="GO:0022857">
    <property type="term" value="F:transmembrane transporter activity"/>
    <property type="evidence" value="ECO:0007669"/>
    <property type="project" value="InterPro"/>
</dbReference>
<dbReference type="InterPro" id="IPR020846">
    <property type="entry name" value="MFS_dom"/>
</dbReference>
<comment type="caution">
    <text evidence="9">The sequence shown here is derived from an EMBL/GenBank/DDBJ whole genome shotgun (WGS) entry which is preliminary data.</text>
</comment>
<dbReference type="InterPro" id="IPR011701">
    <property type="entry name" value="MFS"/>
</dbReference>
<dbReference type="InterPro" id="IPR036259">
    <property type="entry name" value="MFS_trans_sf"/>
</dbReference>
<feature type="transmembrane region" description="Helical" evidence="7">
    <location>
        <begin position="288"/>
        <end position="310"/>
    </location>
</feature>
<keyword evidence="3" id="KW-1003">Cell membrane</keyword>
<keyword evidence="2" id="KW-0813">Transport</keyword>
<sequence>MLYAVHVQGTSTPYSKERSLVNDSRRWVALVAVALATFMTYLDNNVVNVALPSIQRELGLTIAGLEWVVSGYILVFAGLLLVGGRIADVFGVQRAFYLGLGIFTLASVAAGLAGGQETLIAARAVQGLGAALLAPASLAMLTALFPDPRERGMAVGIWGGVGALALAVGPFTGGYLSEHAHWGWIFLINAPIGAVTAALALWSVRLPAGARRGSWRRLDPAGLAASSVALFALTFALIEGAGRGWTSAAILGAFAVAALAAAAFALIERRVADPVIDLSPFRDRVFGGGLLTMGLWSFGVFGIYFFTALYLQNALGFTPTEAGAAFVPMAVLMAVVAVLSSRITALLGAAVTVATGMALMAVAVGAISTVGAGDGYTDLLPWFLLFGLGGGLLIPLTDLVLGALPPARAGVASGTLNVSREVFGLLGITVLGAILNSRQDGHVRDGLPPLAAFLEAYQSTLIVAAAIVALGVPVSLYALRGIRPAATAQPAEEPAPALEPVAS</sequence>
<proteinExistence type="predicted"/>
<keyword evidence="4 7" id="KW-0812">Transmembrane</keyword>
<reference evidence="9 10" key="1">
    <citation type="submission" date="2018-06" db="EMBL/GenBank/DDBJ databases">
        <title>Actinomadura craniellae sp. nov. isolated from marine sponge Craniella sp.</title>
        <authorList>
            <person name="Li L."/>
            <person name="Xu Q.H."/>
            <person name="Lin H.W."/>
            <person name="Lu Y.H."/>
        </authorList>
    </citation>
    <scope>NUCLEOTIDE SEQUENCE [LARGE SCALE GENOMIC DNA]</scope>
    <source>
        <strain evidence="9 10">LHW63021</strain>
    </source>
</reference>
<evidence type="ECO:0000256" key="3">
    <source>
        <dbReference type="ARBA" id="ARBA00022475"/>
    </source>
</evidence>
<feature type="transmembrane region" description="Helical" evidence="7">
    <location>
        <begin position="95"/>
        <end position="114"/>
    </location>
</feature>
<dbReference type="Proteomes" id="UP000251891">
    <property type="component" value="Unassembled WGS sequence"/>
</dbReference>
<dbReference type="PANTHER" id="PTHR42718">
    <property type="entry name" value="MAJOR FACILITATOR SUPERFAMILY MULTIDRUG TRANSPORTER MFSC"/>
    <property type="match status" value="1"/>
</dbReference>
<name>A0A365GZW3_9ACTN</name>
<evidence type="ECO:0000256" key="5">
    <source>
        <dbReference type="ARBA" id="ARBA00022989"/>
    </source>
</evidence>
<feature type="transmembrane region" description="Helical" evidence="7">
    <location>
        <begin position="346"/>
        <end position="367"/>
    </location>
</feature>
<evidence type="ECO:0000256" key="7">
    <source>
        <dbReference type="SAM" id="Phobius"/>
    </source>
</evidence>
<feature type="transmembrane region" description="Helical" evidence="7">
    <location>
        <begin position="62"/>
        <end position="83"/>
    </location>
</feature>
<gene>
    <name evidence="9" type="ORF">DPM19_26100</name>
</gene>
<comment type="subcellular location">
    <subcellularLocation>
        <location evidence="1">Cell membrane</location>
        <topology evidence="1">Multi-pass membrane protein</topology>
    </subcellularLocation>
</comment>
<feature type="transmembrane region" description="Helical" evidence="7">
    <location>
        <begin position="379"/>
        <end position="401"/>
    </location>
</feature>
<dbReference type="OrthoDB" id="3218494at2"/>
<dbReference type="Gene3D" id="1.20.1250.20">
    <property type="entry name" value="MFS general substrate transporter like domains"/>
    <property type="match status" value="1"/>
</dbReference>
<feature type="transmembrane region" description="Helical" evidence="7">
    <location>
        <begin position="422"/>
        <end position="439"/>
    </location>
</feature>
<feature type="transmembrane region" description="Helical" evidence="7">
    <location>
        <begin position="26"/>
        <end position="42"/>
    </location>
</feature>
<feature type="transmembrane region" description="Helical" evidence="7">
    <location>
        <begin position="244"/>
        <end position="267"/>
    </location>
</feature>
<feature type="transmembrane region" description="Helical" evidence="7">
    <location>
        <begin position="182"/>
        <end position="206"/>
    </location>
</feature>
<dbReference type="Gene3D" id="1.20.1720.10">
    <property type="entry name" value="Multidrug resistance protein D"/>
    <property type="match status" value="1"/>
</dbReference>
<keyword evidence="6 7" id="KW-0472">Membrane</keyword>
<evidence type="ECO:0000313" key="10">
    <source>
        <dbReference type="Proteomes" id="UP000251891"/>
    </source>
</evidence>
<organism evidence="9 10">
    <name type="scientific">Actinomadura craniellae</name>
    <dbReference type="NCBI Taxonomy" id="2231787"/>
    <lineage>
        <taxon>Bacteria</taxon>
        <taxon>Bacillati</taxon>
        <taxon>Actinomycetota</taxon>
        <taxon>Actinomycetes</taxon>
        <taxon>Streptosporangiales</taxon>
        <taxon>Thermomonosporaceae</taxon>
        <taxon>Actinomadura</taxon>
    </lineage>
</organism>
<feature type="transmembrane region" description="Helical" evidence="7">
    <location>
        <begin position="218"/>
        <end position="238"/>
    </location>
</feature>
<dbReference type="PANTHER" id="PTHR42718:SF42">
    <property type="entry name" value="EXPORT PROTEIN"/>
    <property type="match status" value="1"/>
</dbReference>
<evidence type="ECO:0000256" key="6">
    <source>
        <dbReference type="ARBA" id="ARBA00023136"/>
    </source>
</evidence>
<dbReference type="NCBIfam" id="TIGR00711">
    <property type="entry name" value="efflux_EmrB"/>
    <property type="match status" value="1"/>
</dbReference>
<dbReference type="PROSITE" id="PS50850">
    <property type="entry name" value="MFS"/>
    <property type="match status" value="1"/>
</dbReference>
<dbReference type="Pfam" id="PF07690">
    <property type="entry name" value="MFS_1"/>
    <property type="match status" value="1"/>
</dbReference>
<dbReference type="GO" id="GO:0005886">
    <property type="term" value="C:plasma membrane"/>
    <property type="evidence" value="ECO:0007669"/>
    <property type="project" value="UniProtKB-SubCell"/>
</dbReference>
<dbReference type="AlphaFoldDB" id="A0A365GZW3"/>
<keyword evidence="5 7" id="KW-1133">Transmembrane helix</keyword>
<evidence type="ECO:0000256" key="4">
    <source>
        <dbReference type="ARBA" id="ARBA00022692"/>
    </source>
</evidence>